<evidence type="ECO:0000313" key="2">
    <source>
        <dbReference type="Proteomes" id="UP000281553"/>
    </source>
</evidence>
<name>A0A3P6U8I8_DIBLA</name>
<evidence type="ECO:0000313" key="1">
    <source>
        <dbReference type="EMBL" id="VDK75108.1"/>
    </source>
</evidence>
<proteinExistence type="predicted"/>
<reference evidence="1 2" key="1">
    <citation type="submission" date="2018-11" db="EMBL/GenBank/DDBJ databases">
        <authorList>
            <consortium name="Pathogen Informatics"/>
        </authorList>
    </citation>
    <scope>NUCLEOTIDE SEQUENCE [LARGE SCALE GENOMIC DNA]</scope>
</reference>
<dbReference type="AlphaFoldDB" id="A0A3P6U8I8"/>
<accession>A0A3P6U8I8</accession>
<dbReference type="OrthoDB" id="6299642at2759"/>
<dbReference type="EMBL" id="UYRU01042396">
    <property type="protein sequence ID" value="VDK75108.1"/>
    <property type="molecule type" value="Genomic_DNA"/>
</dbReference>
<protein>
    <submittedName>
        <fullName evidence="1">Uncharacterized protein</fullName>
    </submittedName>
</protein>
<organism evidence="1 2">
    <name type="scientific">Dibothriocephalus latus</name>
    <name type="common">Fish tapeworm</name>
    <name type="synonym">Diphyllobothrium latum</name>
    <dbReference type="NCBI Taxonomy" id="60516"/>
    <lineage>
        <taxon>Eukaryota</taxon>
        <taxon>Metazoa</taxon>
        <taxon>Spiralia</taxon>
        <taxon>Lophotrochozoa</taxon>
        <taxon>Platyhelminthes</taxon>
        <taxon>Cestoda</taxon>
        <taxon>Eucestoda</taxon>
        <taxon>Diphyllobothriidea</taxon>
        <taxon>Diphyllobothriidae</taxon>
        <taxon>Dibothriocephalus</taxon>
    </lineage>
</organism>
<dbReference type="Proteomes" id="UP000281553">
    <property type="component" value="Unassembled WGS sequence"/>
</dbReference>
<keyword evidence="2" id="KW-1185">Reference proteome</keyword>
<gene>
    <name evidence="1" type="ORF">DILT_LOCUS2639</name>
</gene>
<sequence length="96" mass="10534">MDGAENSSKINKANDLWLLVAIAEFEDLSQCEYLIHTSKPSVKSAQVGLRPGVAYRLQPSGEKNGEELRSNVDEAHAAVFLTFCLVSLLVNRDKDA</sequence>